<feature type="region of interest" description="Disordered" evidence="1">
    <location>
        <begin position="1"/>
        <end position="86"/>
    </location>
</feature>
<evidence type="ECO:0000256" key="1">
    <source>
        <dbReference type="SAM" id="MobiDB-lite"/>
    </source>
</evidence>
<keyword evidence="3" id="KW-1185">Reference proteome</keyword>
<feature type="compositionally biased region" description="Polar residues" evidence="1">
    <location>
        <begin position="39"/>
        <end position="50"/>
    </location>
</feature>
<evidence type="ECO:0000313" key="3">
    <source>
        <dbReference type="Proteomes" id="UP000027195"/>
    </source>
</evidence>
<organism evidence="2 3">
    <name type="scientific">Botryobasidium botryosum (strain FD-172 SS1)</name>
    <dbReference type="NCBI Taxonomy" id="930990"/>
    <lineage>
        <taxon>Eukaryota</taxon>
        <taxon>Fungi</taxon>
        <taxon>Dikarya</taxon>
        <taxon>Basidiomycota</taxon>
        <taxon>Agaricomycotina</taxon>
        <taxon>Agaricomycetes</taxon>
        <taxon>Cantharellales</taxon>
        <taxon>Botryobasidiaceae</taxon>
        <taxon>Botryobasidium</taxon>
    </lineage>
</organism>
<dbReference type="AlphaFoldDB" id="A0A067MFW6"/>
<name>A0A067MFW6_BOTB1</name>
<evidence type="ECO:0000313" key="2">
    <source>
        <dbReference type="EMBL" id="KDQ14389.1"/>
    </source>
</evidence>
<reference evidence="3" key="1">
    <citation type="journal article" date="2014" name="Proc. Natl. Acad. Sci. U.S.A.">
        <title>Extensive sampling of basidiomycete genomes demonstrates inadequacy of the white-rot/brown-rot paradigm for wood decay fungi.</title>
        <authorList>
            <person name="Riley R."/>
            <person name="Salamov A.A."/>
            <person name="Brown D.W."/>
            <person name="Nagy L.G."/>
            <person name="Floudas D."/>
            <person name="Held B.W."/>
            <person name="Levasseur A."/>
            <person name="Lombard V."/>
            <person name="Morin E."/>
            <person name="Otillar R."/>
            <person name="Lindquist E.A."/>
            <person name="Sun H."/>
            <person name="LaButti K.M."/>
            <person name="Schmutz J."/>
            <person name="Jabbour D."/>
            <person name="Luo H."/>
            <person name="Baker S.E."/>
            <person name="Pisabarro A.G."/>
            <person name="Walton J.D."/>
            <person name="Blanchette R.A."/>
            <person name="Henrissat B."/>
            <person name="Martin F."/>
            <person name="Cullen D."/>
            <person name="Hibbett D.S."/>
            <person name="Grigoriev I.V."/>
        </authorList>
    </citation>
    <scope>NUCLEOTIDE SEQUENCE [LARGE SCALE GENOMIC DNA]</scope>
    <source>
        <strain evidence="3">FD-172 SS1</strain>
    </source>
</reference>
<dbReference type="InParanoid" id="A0A067MFW6"/>
<dbReference type="EMBL" id="KL198038">
    <property type="protein sequence ID" value="KDQ14389.1"/>
    <property type="molecule type" value="Genomic_DNA"/>
</dbReference>
<dbReference type="HOGENOM" id="CLU_2497583_0_0_1"/>
<protein>
    <submittedName>
        <fullName evidence="2">Uncharacterized protein</fullName>
    </submittedName>
</protein>
<accession>A0A067MFW6</accession>
<proteinExistence type="predicted"/>
<dbReference type="Proteomes" id="UP000027195">
    <property type="component" value="Unassembled WGS sequence"/>
</dbReference>
<sequence length="86" mass="9482">MPRRRKSRVSNPREYAMPGIPRKWALEEEDKESTPSSPPLDTTAPSSSPHTLVPSPKDAEMALQQSEKSDSESEPHNGAASDSEHE</sequence>
<gene>
    <name evidence="2" type="ORF">BOTBODRAFT_350340</name>
</gene>